<sequence>MVNVHIVYVRKIESNSLNKNQGLRFDFYFRKLLLEKRSIVEIKEFLIKQIKIKSILITIRDHTVTVNQHLDQLSRTYLVGSRCIKIIHLRVGTQTTFSKMF</sequence>
<accession>A0A8D8Z079</accession>
<evidence type="ECO:0000313" key="1">
    <source>
        <dbReference type="EMBL" id="CAG6738514.1"/>
    </source>
</evidence>
<dbReference type="EMBL" id="HBUF01408260">
    <property type="protein sequence ID" value="CAG6738514.1"/>
    <property type="molecule type" value="Transcribed_RNA"/>
</dbReference>
<dbReference type="EMBL" id="HBUF01235469">
    <property type="protein sequence ID" value="CAG6675049.1"/>
    <property type="molecule type" value="Transcribed_RNA"/>
</dbReference>
<dbReference type="EMBL" id="HBUF01408258">
    <property type="protein sequence ID" value="CAG6738513.1"/>
    <property type="molecule type" value="Transcribed_RNA"/>
</dbReference>
<protein>
    <submittedName>
        <fullName evidence="1">Uncharacterized protein</fullName>
    </submittedName>
</protein>
<name>A0A8D8Z079_9HEMI</name>
<proteinExistence type="predicted"/>
<dbReference type="AlphaFoldDB" id="A0A8D8Z079"/>
<organism evidence="1">
    <name type="scientific">Cacopsylla melanoneura</name>
    <dbReference type="NCBI Taxonomy" id="428564"/>
    <lineage>
        <taxon>Eukaryota</taxon>
        <taxon>Metazoa</taxon>
        <taxon>Ecdysozoa</taxon>
        <taxon>Arthropoda</taxon>
        <taxon>Hexapoda</taxon>
        <taxon>Insecta</taxon>
        <taxon>Pterygota</taxon>
        <taxon>Neoptera</taxon>
        <taxon>Paraneoptera</taxon>
        <taxon>Hemiptera</taxon>
        <taxon>Sternorrhyncha</taxon>
        <taxon>Psylloidea</taxon>
        <taxon>Psyllidae</taxon>
        <taxon>Psyllinae</taxon>
        <taxon>Cacopsylla</taxon>
    </lineage>
</organism>
<dbReference type="EMBL" id="HBUF01235471">
    <property type="protein sequence ID" value="CAG6675050.1"/>
    <property type="molecule type" value="Transcribed_RNA"/>
</dbReference>
<dbReference type="EMBL" id="HBUF01577715">
    <property type="protein sequence ID" value="CAG6768940.1"/>
    <property type="molecule type" value="Transcribed_RNA"/>
</dbReference>
<dbReference type="EMBL" id="HBUF01062795">
    <property type="protein sequence ID" value="CAG6626522.1"/>
    <property type="molecule type" value="Transcribed_RNA"/>
</dbReference>
<dbReference type="EMBL" id="HBUF01062796">
    <property type="protein sequence ID" value="CAG6626523.1"/>
    <property type="molecule type" value="Transcribed_RNA"/>
</dbReference>
<dbReference type="EMBL" id="HBUF01577718">
    <property type="protein sequence ID" value="CAG6768942.1"/>
    <property type="molecule type" value="Transcribed_RNA"/>
</dbReference>
<dbReference type="EMBL" id="HBUF01235472">
    <property type="protein sequence ID" value="CAG6675051.1"/>
    <property type="molecule type" value="Transcribed_RNA"/>
</dbReference>
<dbReference type="EMBL" id="HBUF01577717">
    <property type="protein sequence ID" value="CAG6768941.1"/>
    <property type="molecule type" value="Transcribed_RNA"/>
</dbReference>
<dbReference type="EMBL" id="HBUF01062793">
    <property type="protein sequence ID" value="CAG6626521.1"/>
    <property type="molecule type" value="Transcribed_RNA"/>
</dbReference>
<dbReference type="EMBL" id="HBUF01408261">
    <property type="protein sequence ID" value="CAG6738515.1"/>
    <property type="molecule type" value="Transcribed_RNA"/>
</dbReference>
<reference evidence="1" key="1">
    <citation type="submission" date="2021-05" db="EMBL/GenBank/DDBJ databases">
        <authorList>
            <person name="Alioto T."/>
            <person name="Alioto T."/>
            <person name="Gomez Garrido J."/>
        </authorList>
    </citation>
    <scope>NUCLEOTIDE SEQUENCE</scope>
</reference>